<protein>
    <recommendedName>
        <fullName evidence="4">Integral membrane protein</fullName>
    </recommendedName>
</protein>
<feature type="transmembrane region" description="Helical" evidence="1">
    <location>
        <begin position="78"/>
        <end position="102"/>
    </location>
</feature>
<dbReference type="RefSeq" id="WP_260217342.1">
    <property type="nucleotide sequence ID" value="NZ_JAJAGO010000003.1"/>
</dbReference>
<keyword evidence="1" id="KW-1133">Transmembrane helix</keyword>
<keyword evidence="1" id="KW-0812">Transmembrane</keyword>
<evidence type="ECO:0000313" key="3">
    <source>
        <dbReference type="Proteomes" id="UP001156389"/>
    </source>
</evidence>
<sequence>MAKRDESAEAYVRAFRERAQRWTGAGIGVLILAGLLWLWFMGWLLLDYHADDGGVPCEAPISREPESSFDACLEERDWPALVLLGGVASCLSVVGAASLVYGRLSLLINEHRATMALLPPP</sequence>
<evidence type="ECO:0000256" key="1">
    <source>
        <dbReference type="SAM" id="Phobius"/>
    </source>
</evidence>
<dbReference type="EMBL" id="JAJAGO010000003">
    <property type="protein sequence ID" value="MCT2590069.1"/>
    <property type="molecule type" value="Genomic_DNA"/>
</dbReference>
<keyword evidence="3" id="KW-1185">Reference proteome</keyword>
<comment type="caution">
    <text evidence="2">The sequence shown here is derived from an EMBL/GenBank/DDBJ whole genome shotgun (WGS) entry which is preliminary data.</text>
</comment>
<name>A0ABT2JQA9_9ACTN</name>
<organism evidence="2 3">
    <name type="scientific">Streptomyces gossypii</name>
    <dbReference type="NCBI Taxonomy" id="2883101"/>
    <lineage>
        <taxon>Bacteria</taxon>
        <taxon>Bacillati</taxon>
        <taxon>Actinomycetota</taxon>
        <taxon>Actinomycetes</taxon>
        <taxon>Kitasatosporales</taxon>
        <taxon>Streptomycetaceae</taxon>
        <taxon>Streptomyces</taxon>
    </lineage>
</organism>
<proteinExistence type="predicted"/>
<dbReference type="Proteomes" id="UP001156389">
    <property type="component" value="Unassembled WGS sequence"/>
</dbReference>
<accession>A0ABT2JQA9</accession>
<evidence type="ECO:0008006" key="4">
    <source>
        <dbReference type="Google" id="ProtNLM"/>
    </source>
</evidence>
<keyword evidence="1" id="KW-0472">Membrane</keyword>
<evidence type="ECO:0000313" key="2">
    <source>
        <dbReference type="EMBL" id="MCT2590069.1"/>
    </source>
</evidence>
<feature type="transmembrane region" description="Helical" evidence="1">
    <location>
        <begin position="21"/>
        <end position="46"/>
    </location>
</feature>
<gene>
    <name evidence="2" type="ORF">LHJ74_09115</name>
</gene>
<reference evidence="2 3" key="1">
    <citation type="submission" date="2021-10" db="EMBL/GenBank/DDBJ databases">
        <title>Streptomyces gossypii sp. nov., isolated from soil collected from cotton field.</title>
        <authorList>
            <person name="Ge X."/>
            <person name="Chen X."/>
            <person name="Liu W."/>
        </authorList>
    </citation>
    <scope>NUCLEOTIDE SEQUENCE [LARGE SCALE GENOMIC DNA]</scope>
    <source>
        <strain evidence="2 3">N2-109</strain>
    </source>
</reference>